<keyword evidence="6" id="KW-0067">ATP-binding</keyword>
<dbReference type="FunFam" id="3.40.50.720:FF:000033">
    <property type="entry name" value="Adenylyltransferase and sulfurtransferase MOCS3"/>
    <property type="match status" value="1"/>
</dbReference>
<evidence type="ECO:0000256" key="6">
    <source>
        <dbReference type="ARBA" id="ARBA00022840"/>
    </source>
</evidence>
<dbReference type="Gene3D" id="3.40.250.10">
    <property type="entry name" value="Rhodanese-like domain"/>
    <property type="match status" value="1"/>
</dbReference>
<sequence length="383" mass="41715">MKIPPLVEIGEPLNSDEERRYSRHLVIPQFSAQGQARLKNSKVVCIGAGGLGSPILMYLAAAGVGTIGIVEFDTVDESNLQRQIIYGYSDIGKSKAESAKSKIVEMNPHVKVITHEVRLDNSNVIEIFSDYDLIIDGTDNFATRYLINDACFLLKKPYIWGSVLRFDGQATVFFSEYGPCYRCLHPKPAGDAPNCAEAGVLGVLCASIASIQATEAIKLISGVGESLIGSLVNYDALTMSYRTIDISKDPECALCSDNPTQVGLLDDYDAFCLPDKPSQITVVELKEKMDKGEDFLLIDVREPHEYEIVRIPGSILIPLSNFIDGSAISTLPRDKQIIMHCRSGVRSATSLGILKSAGFSDATHVEGGVLAWAQQIDPTCTVY</sequence>
<dbReference type="GO" id="GO:0005524">
    <property type="term" value="F:ATP binding"/>
    <property type="evidence" value="ECO:0007669"/>
    <property type="project" value="UniProtKB-KW"/>
</dbReference>
<dbReference type="PANTHER" id="PTHR10953:SF102">
    <property type="entry name" value="ADENYLYLTRANSFERASE AND SULFURTRANSFERASE MOCS3"/>
    <property type="match status" value="1"/>
</dbReference>
<dbReference type="PANTHER" id="PTHR10953">
    <property type="entry name" value="UBIQUITIN-ACTIVATING ENZYME E1"/>
    <property type="match status" value="1"/>
</dbReference>
<gene>
    <name evidence="11" type="ORF">UFOPK1795_00356</name>
</gene>
<dbReference type="CDD" id="cd00757">
    <property type="entry name" value="ThiF_MoeB_HesA_family"/>
    <property type="match status" value="1"/>
</dbReference>
<dbReference type="InterPro" id="IPR001763">
    <property type="entry name" value="Rhodanese-like_dom"/>
</dbReference>
<dbReference type="GO" id="GO:0008146">
    <property type="term" value="F:sulfotransferase activity"/>
    <property type="evidence" value="ECO:0007669"/>
    <property type="project" value="TreeGrafter"/>
</dbReference>
<dbReference type="InterPro" id="IPR000594">
    <property type="entry name" value="ThiF_NAD_FAD-bd"/>
</dbReference>
<evidence type="ECO:0000256" key="5">
    <source>
        <dbReference type="ARBA" id="ARBA00022741"/>
    </source>
</evidence>
<keyword evidence="4" id="KW-0548">Nucleotidyltransferase</keyword>
<keyword evidence="8" id="KW-0472">Membrane</keyword>
<organism evidence="11">
    <name type="scientific">freshwater metagenome</name>
    <dbReference type="NCBI Taxonomy" id="449393"/>
    <lineage>
        <taxon>unclassified sequences</taxon>
        <taxon>metagenomes</taxon>
        <taxon>ecological metagenomes</taxon>
    </lineage>
</organism>
<dbReference type="CDD" id="cd00158">
    <property type="entry name" value="RHOD"/>
    <property type="match status" value="1"/>
</dbReference>
<comment type="subcellular location">
    <subcellularLocation>
        <location evidence="1">Membrane</location>
        <topology evidence="1">Single-pass membrane protein</topology>
    </subcellularLocation>
</comment>
<accession>A0A6J6FG94</accession>
<keyword evidence="2" id="KW-0808">Transferase</keyword>
<evidence type="ECO:0000256" key="4">
    <source>
        <dbReference type="ARBA" id="ARBA00022695"/>
    </source>
</evidence>
<dbReference type="SMART" id="SM00450">
    <property type="entry name" value="RHOD"/>
    <property type="match status" value="1"/>
</dbReference>
<evidence type="ECO:0000256" key="7">
    <source>
        <dbReference type="ARBA" id="ARBA00022989"/>
    </source>
</evidence>
<dbReference type="FunFam" id="3.40.250.10:FF:000025">
    <property type="entry name" value="Molybdopterin biosynthesis MoeZ"/>
    <property type="match status" value="1"/>
</dbReference>
<dbReference type="Pfam" id="PF00899">
    <property type="entry name" value="ThiF"/>
    <property type="match status" value="1"/>
</dbReference>
<feature type="domain" description="Rhodanese" evidence="10">
    <location>
        <begin position="291"/>
        <end position="381"/>
    </location>
</feature>
<dbReference type="GO" id="GO:0005829">
    <property type="term" value="C:cytosol"/>
    <property type="evidence" value="ECO:0007669"/>
    <property type="project" value="TreeGrafter"/>
</dbReference>
<keyword evidence="3" id="KW-0812">Transmembrane</keyword>
<evidence type="ECO:0000256" key="3">
    <source>
        <dbReference type="ARBA" id="ARBA00022692"/>
    </source>
</evidence>
<evidence type="ECO:0000313" key="11">
    <source>
        <dbReference type="EMBL" id="CAB4587397.1"/>
    </source>
</evidence>
<proteinExistence type="predicted"/>
<evidence type="ECO:0000259" key="10">
    <source>
        <dbReference type="PROSITE" id="PS50206"/>
    </source>
</evidence>
<keyword evidence="7" id="KW-1133">Transmembrane helix</keyword>
<dbReference type="Pfam" id="PF00581">
    <property type="entry name" value="Rhodanese"/>
    <property type="match status" value="1"/>
</dbReference>
<dbReference type="InterPro" id="IPR036873">
    <property type="entry name" value="Rhodanese-like_dom_sf"/>
</dbReference>
<dbReference type="GO" id="GO:0016020">
    <property type="term" value="C:membrane"/>
    <property type="evidence" value="ECO:0007669"/>
    <property type="project" value="UniProtKB-SubCell"/>
</dbReference>
<dbReference type="AlphaFoldDB" id="A0A6J6FG94"/>
<dbReference type="EMBL" id="CAEZUG010000012">
    <property type="protein sequence ID" value="CAB4587397.1"/>
    <property type="molecule type" value="Genomic_DNA"/>
</dbReference>
<dbReference type="PROSITE" id="PS50206">
    <property type="entry name" value="RHODANESE_3"/>
    <property type="match status" value="1"/>
</dbReference>
<dbReference type="Gene3D" id="3.40.50.720">
    <property type="entry name" value="NAD(P)-binding Rossmann-like Domain"/>
    <property type="match status" value="1"/>
</dbReference>
<keyword evidence="9" id="KW-0511">Multifunctional enzyme</keyword>
<dbReference type="GO" id="GO:0008641">
    <property type="term" value="F:ubiquitin-like modifier activating enzyme activity"/>
    <property type="evidence" value="ECO:0007669"/>
    <property type="project" value="InterPro"/>
</dbReference>
<evidence type="ECO:0000256" key="1">
    <source>
        <dbReference type="ARBA" id="ARBA00004167"/>
    </source>
</evidence>
<evidence type="ECO:0000256" key="9">
    <source>
        <dbReference type="ARBA" id="ARBA00023268"/>
    </source>
</evidence>
<dbReference type="GO" id="GO:0004792">
    <property type="term" value="F:thiosulfate-cyanide sulfurtransferase activity"/>
    <property type="evidence" value="ECO:0007669"/>
    <property type="project" value="TreeGrafter"/>
</dbReference>
<name>A0A6J6FG94_9ZZZZ</name>
<evidence type="ECO:0000256" key="8">
    <source>
        <dbReference type="ARBA" id="ARBA00023136"/>
    </source>
</evidence>
<dbReference type="GO" id="GO:0016779">
    <property type="term" value="F:nucleotidyltransferase activity"/>
    <property type="evidence" value="ECO:0007669"/>
    <property type="project" value="UniProtKB-KW"/>
</dbReference>
<dbReference type="InterPro" id="IPR035985">
    <property type="entry name" value="Ubiquitin-activating_enz"/>
</dbReference>
<dbReference type="NCBIfam" id="NF004281">
    <property type="entry name" value="PRK05690.1"/>
    <property type="match status" value="1"/>
</dbReference>
<evidence type="ECO:0000256" key="2">
    <source>
        <dbReference type="ARBA" id="ARBA00022679"/>
    </source>
</evidence>
<dbReference type="InterPro" id="IPR045886">
    <property type="entry name" value="ThiF/MoeB/HesA"/>
</dbReference>
<reference evidence="11" key="1">
    <citation type="submission" date="2020-05" db="EMBL/GenBank/DDBJ databases">
        <authorList>
            <person name="Chiriac C."/>
            <person name="Salcher M."/>
            <person name="Ghai R."/>
            <person name="Kavagutti S V."/>
        </authorList>
    </citation>
    <scope>NUCLEOTIDE SEQUENCE</scope>
</reference>
<protein>
    <submittedName>
        <fullName evidence="11">Unannotated protein</fullName>
    </submittedName>
</protein>
<dbReference type="SUPFAM" id="SSF69572">
    <property type="entry name" value="Activating enzymes of the ubiquitin-like proteins"/>
    <property type="match status" value="1"/>
</dbReference>
<keyword evidence="5" id="KW-0547">Nucleotide-binding</keyword>